<dbReference type="PROSITE" id="PS51677">
    <property type="entry name" value="NODB"/>
    <property type="match status" value="1"/>
</dbReference>
<evidence type="ECO:0000256" key="1">
    <source>
        <dbReference type="ARBA" id="ARBA00022723"/>
    </source>
</evidence>
<evidence type="ECO:0000313" key="5">
    <source>
        <dbReference type="Proteomes" id="UP000468650"/>
    </source>
</evidence>
<gene>
    <name evidence="4" type="ORF">F8C67_10120</name>
</gene>
<protein>
    <submittedName>
        <fullName evidence="4">Polysaccharide deacetylase family protein</fullName>
    </submittedName>
</protein>
<sequence length="207" mass="23383">MYPKRVPSLFQVPLGTLTWRIPEATNEVFLTFDDGPTPEITQAVLDILDEYNAKATFFLIGKNVEAHPEIVQAVLDAGHSIGHHSYSHVNGWKLDRRAYIEDVERAAALVESDLFRPPYGRISPRKAKALSKKYRIIMWTILSGDFDMEISGADCVKNVVNTLKPGDIVVFHDSVKAWPRLKEALPKILQHIQAKGWQPVSLPSLWK</sequence>
<dbReference type="GO" id="GO:0016810">
    <property type="term" value="F:hydrolase activity, acting on carbon-nitrogen (but not peptide) bonds"/>
    <property type="evidence" value="ECO:0007669"/>
    <property type="project" value="InterPro"/>
</dbReference>
<dbReference type="Gene3D" id="3.20.20.370">
    <property type="entry name" value="Glycoside hydrolase/deacetylase"/>
    <property type="match status" value="1"/>
</dbReference>
<organism evidence="4 5">
    <name type="scientific">Phaeocystidibacter luteus</name>
    <dbReference type="NCBI Taxonomy" id="911197"/>
    <lineage>
        <taxon>Bacteria</taxon>
        <taxon>Pseudomonadati</taxon>
        <taxon>Bacteroidota</taxon>
        <taxon>Flavobacteriia</taxon>
        <taxon>Flavobacteriales</taxon>
        <taxon>Phaeocystidibacteraceae</taxon>
        <taxon>Phaeocystidibacter</taxon>
    </lineage>
</organism>
<evidence type="ECO:0000313" key="4">
    <source>
        <dbReference type="EMBL" id="KAB2808633.1"/>
    </source>
</evidence>
<dbReference type="GO" id="GO:0016020">
    <property type="term" value="C:membrane"/>
    <property type="evidence" value="ECO:0007669"/>
    <property type="project" value="TreeGrafter"/>
</dbReference>
<dbReference type="InterPro" id="IPR002509">
    <property type="entry name" value="NODB_dom"/>
</dbReference>
<dbReference type="GO" id="GO:0046872">
    <property type="term" value="F:metal ion binding"/>
    <property type="evidence" value="ECO:0007669"/>
    <property type="project" value="UniProtKB-KW"/>
</dbReference>
<dbReference type="AlphaFoldDB" id="A0A6N6RKR1"/>
<dbReference type="RefSeq" id="WP_151667728.1">
    <property type="nucleotide sequence ID" value="NZ_WBVO01000008.1"/>
</dbReference>
<feature type="domain" description="NodB homology" evidence="3">
    <location>
        <begin position="26"/>
        <end position="200"/>
    </location>
</feature>
<dbReference type="Proteomes" id="UP000468650">
    <property type="component" value="Unassembled WGS sequence"/>
</dbReference>
<proteinExistence type="predicted"/>
<comment type="caution">
    <text evidence="4">The sequence shown here is derived from an EMBL/GenBank/DDBJ whole genome shotgun (WGS) entry which is preliminary data.</text>
</comment>
<evidence type="ECO:0000256" key="2">
    <source>
        <dbReference type="ARBA" id="ARBA00022801"/>
    </source>
</evidence>
<keyword evidence="2" id="KW-0378">Hydrolase</keyword>
<dbReference type="InterPro" id="IPR011330">
    <property type="entry name" value="Glyco_hydro/deAcase_b/a-brl"/>
</dbReference>
<dbReference type="Pfam" id="PF01522">
    <property type="entry name" value="Polysacc_deac_1"/>
    <property type="match status" value="1"/>
</dbReference>
<dbReference type="GO" id="GO:0005975">
    <property type="term" value="P:carbohydrate metabolic process"/>
    <property type="evidence" value="ECO:0007669"/>
    <property type="project" value="InterPro"/>
</dbReference>
<dbReference type="OrthoDB" id="9812065at2"/>
<dbReference type="PANTHER" id="PTHR10587">
    <property type="entry name" value="GLYCOSYL TRANSFERASE-RELATED"/>
    <property type="match status" value="1"/>
</dbReference>
<dbReference type="PANTHER" id="PTHR10587:SF133">
    <property type="entry name" value="CHITIN DEACETYLASE 1-RELATED"/>
    <property type="match status" value="1"/>
</dbReference>
<dbReference type="EMBL" id="WBVO01000008">
    <property type="protein sequence ID" value="KAB2808633.1"/>
    <property type="molecule type" value="Genomic_DNA"/>
</dbReference>
<keyword evidence="1" id="KW-0479">Metal-binding</keyword>
<dbReference type="InterPro" id="IPR050248">
    <property type="entry name" value="Polysacc_deacetylase_ArnD"/>
</dbReference>
<keyword evidence="5" id="KW-1185">Reference proteome</keyword>
<dbReference type="CDD" id="cd10959">
    <property type="entry name" value="CE4_NodB_like_3"/>
    <property type="match status" value="1"/>
</dbReference>
<dbReference type="SUPFAM" id="SSF88713">
    <property type="entry name" value="Glycoside hydrolase/deacetylase"/>
    <property type="match status" value="1"/>
</dbReference>
<reference evidence="4 5" key="1">
    <citation type="submission" date="2019-09" db="EMBL/GenBank/DDBJ databases">
        <title>Genomes of family Cryomorphaceae.</title>
        <authorList>
            <person name="Bowman J.P."/>
        </authorList>
    </citation>
    <scope>NUCLEOTIDE SEQUENCE [LARGE SCALE GENOMIC DNA]</scope>
    <source>
        <strain evidence="4 5">LMG 25704</strain>
    </source>
</reference>
<name>A0A6N6RKR1_9FLAO</name>
<evidence type="ECO:0000259" key="3">
    <source>
        <dbReference type="PROSITE" id="PS51677"/>
    </source>
</evidence>
<accession>A0A6N6RKR1</accession>